<name>A0A977JBD8_CALGI</name>
<sequence>MSGKLPPGPFPLPIIGNIHQLGQNPNQSMAKLAKIYGPIMSLRLGSRFTVVVSSPSMAKEVLQKNDQVLASRTIANAVEAHGHYSVSVAWMSPTNQWRTLRKISKERMFTIQSLDAGEFLRQKKIQELYDYVRGCSARGETVNIGEAAFTTTLNLITTTLFSVDFAAYNSNTSQELKEIVSGVTELAGTPNFADYFPFLRFFDPQGILKESRYYFGRLLDTFDGYISEREAHRISLGNNYVRKNDMLEALLDHRDKNPSELSRKDIKHLLLDLLVAGSDTTSVTVIWAMAQLLRNPEKRAKARAELEQVIGRQKDQVLLKESDISRLPYLQAIIKETFRLHPADPLLVPHRAEEDVEINGYIVPKDTNILVNVWATGRDSEAWSDRPNEFIPERFLGSGIDARGQHFQLIPFGSGRRMCPGQPLAHRMVHLMVATLIRNFEWKLEEGMKPEDIDMNEKFGLAVQKAVPLKAVPIQI</sequence>
<keyword evidence="5 11" id="KW-0479">Metal-binding</keyword>
<keyword evidence="10" id="KW-0472">Membrane</keyword>
<evidence type="ECO:0000256" key="11">
    <source>
        <dbReference type="PIRSR" id="PIRSR602401-1"/>
    </source>
</evidence>
<dbReference type="SUPFAM" id="SSF48264">
    <property type="entry name" value="Cytochrome P450"/>
    <property type="match status" value="1"/>
</dbReference>
<evidence type="ECO:0000256" key="5">
    <source>
        <dbReference type="ARBA" id="ARBA00022723"/>
    </source>
</evidence>
<evidence type="ECO:0000256" key="3">
    <source>
        <dbReference type="ARBA" id="ARBA00022617"/>
    </source>
</evidence>
<dbReference type="PRINTS" id="PR00385">
    <property type="entry name" value="P450"/>
</dbReference>
<dbReference type="InterPro" id="IPR001128">
    <property type="entry name" value="Cyt_P450"/>
</dbReference>
<comment type="similarity">
    <text evidence="2 12">Belongs to the cytochrome P450 family.</text>
</comment>
<protein>
    <submittedName>
        <fullName evidence="13">Cytochrome p450 6186</fullName>
        <ecNumber evidence="13">1.14.14.1</ecNumber>
    </submittedName>
</protein>
<comment type="cofactor">
    <cofactor evidence="11">
        <name>heme</name>
        <dbReference type="ChEBI" id="CHEBI:30413"/>
    </cofactor>
</comment>
<dbReference type="InterPro" id="IPR017972">
    <property type="entry name" value="Cyt_P450_CS"/>
</dbReference>
<keyword evidence="6" id="KW-1133">Transmembrane helix</keyword>
<dbReference type="PRINTS" id="PR00463">
    <property type="entry name" value="EP450I"/>
</dbReference>
<keyword evidence="9 12" id="KW-0503">Monooxygenase</keyword>
<dbReference type="EC" id="1.14.14.1" evidence="13"/>
<dbReference type="GO" id="GO:0016020">
    <property type="term" value="C:membrane"/>
    <property type="evidence" value="ECO:0007669"/>
    <property type="project" value="UniProtKB-SubCell"/>
</dbReference>
<dbReference type="EMBL" id="ON113026">
    <property type="protein sequence ID" value="UWY61432.1"/>
    <property type="molecule type" value="mRNA"/>
</dbReference>
<dbReference type="PANTHER" id="PTHR47950:SF4">
    <property type="entry name" value="GERANIOL 8-HYDROXYLASE-LIKE"/>
    <property type="match status" value="1"/>
</dbReference>
<dbReference type="InterPro" id="IPR002401">
    <property type="entry name" value="Cyt_P450_E_grp-I"/>
</dbReference>
<evidence type="ECO:0000256" key="1">
    <source>
        <dbReference type="ARBA" id="ARBA00004370"/>
    </source>
</evidence>
<evidence type="ECO:0000256" key="10">
    <source>
        <dbReference type="ARBA" id="ARBA00023136"/>
    </source>
</evidence>
<evidence type="ECO:0000256" key="6">
    <source>
        <dbReference type="ARBA" id="ARBA00022989"/>
    </source>
</evidence>
<evidence type="ECO:0000256" key="7">
    <source>
        <dbReference type="ARBA" id="ARBA00023002"/>
    </source>
</evidence>
<evidence type="ECO:0000256" key="2">
    <source>
        <dbReference type="ARBA" id="ARBA00010617"/>
    </source>
</evidence>
<evidence type="ECO:0000256" key="4">
    <source>
        <dbReference type="ARBA" id="ARBA00022692"/>
    </source>
</evidence>
<dbReference type="CDD" id="cd11073">
    <property type="entry name" value="CYP76-like"/>
    <property type="match status" value="1"/>
</dbReference>
<organism evidence="13">
    <name type="scientific">Calotropis gigantea</name>
    <name type="common">Giant milkweed</name>
    <name type="synonym">Asclepias gigantea</name>
    <dbReference type="NCBI Taxonomy" id="4066"/>
    <lineage>
        <taxon>Eukaryota</taxon>
        <taxon>Viridiplantae</taxon>
        <taxon>Streptophyta</taxon>
        <taxon>Embryophyta</taxon>
        <taxon>Tracheophyta</taxon>
        <taxon>Spermatophyta</taxon>
        <taxon>Magnoliopsida</taxon>
        <taxon>eudicotyledons</taxon>
        <taxon>Gunneridae</taxon>
        <taxon>Pentapetalae</taxon>
        <taxon>asterids</taxon>
        <taxon>lamiids</taxon>
        <taxon>Gentianales</taxon>
        <taxon>Apocynaceae</taxon>
        <taxon>Asclepiadoideae</taxon>
        <taxon>Asclepiadeae</taxon>
        <taxon>Asclepiadinae</taxon>
        <taxon>Calotropis</taxon>
    </lineage>
</organism>
<keyword evidence="8 11" id="KW-0408">Iron</keyword>
<dbReference type="AlphaFoldDB" id="A0A977JBD8"/>
<comment type="subcellular location">
    <subcellularLocation>
        <location evidence="1">Membrane</location>
    </subcellularLocation>
</comment>
<evidence type="ECO:0000256" key="12">
    <source>
        <dbReference type="RuleBase" id="RU000461"/>
    </source>
</evidence>
<dbReference type="GO" id="GO:0020037">
    <property type="term" value="F:heme binding"/>
    <property type="evidence" value="ECO:0007669"/>
    <property type="project" value="InterPro"/>
</dbReference>
<keyword evidence="4" id="KW-0812">Transmembrane</keyword>
<keyword evidence="7 12" id="KW-0560">Oxidoreductase</keyword>
<dbReference type="FunFam" id="1.10.630.10:FF:000007">
    <property type="entry name" value="Cytochrome P450 76C4"/>
    <property type="match status" value="1"/>
</dbReference>
<dbReference type="PROSITE" id="PS00086">
    <property type="entry name" value="CYTOCHROME_P450"/>
    <property type="match status" value="1"/>
</dbReference>
<evidence type="ECO:0000256" key="8">
    <source>
        <dbReference type="ARBA" id="ARBA00023004"/>
    </source>
</evidence>
<evidence type="ECO:0000313" key="13">
    <source>
        <dbReference type="EMBL" id="UWY61432.1"/>
    </source>
</evidence>
<keyword evidence="3 11" id="KW-0349">Heme</keyword>
<dbReference type="InterPro" id="IPR036396">
    <property type="entry name" value="Cyt_P450_sf"/>
</dbReference>
<accession>A0A977JBD8</accession>
<feature type="binding site" description="axial binding residue" evidence="11">
    <location>
        <position position="419"/>
    </location>
    <ligand>
        <name>heme</name>
        <dbReference type="ChEBI" id="CHEBI:30413"/>
    </ligand>
    <ligandPart>
        <name>Fe</name>
        <dbReference type="ChEBI" id="CHEBI:18248"/>
    </ligandPart>
</feature>
<reference evidence="13" key="1">
    <citation type="journal article" date="2022" name="ACS Catal.">
        <title>Biocatalytic C14-Hydroxylation on Androstenedione Enabled Modular Synthesis of Cardiotonic Steroids.</title>
        <authorList>
            <person name="Zhao Y."/>
            <person name="Zhang B."/>
            <person name="Sun Z.Q."/>
            <person name="Zhang H."/>
            <person name="Wang W."/>
            <person name="Wang Z.R."/>
            <person name="Guo Z.K."/>
            <person name="Yu S."/>
            <person name="Tan R.X."/>
            <person name="Ge H.M."/>
        </authorList>
    </citation>
    <scope>NUCLEOTIDE SEQUENCE</scope>
    <source>
        <tissue evidence="13">Root stem leaf</tissue>
    </source>
</reference>
<dbReference type="GO" id="GO:0016712">
    <property type="term" value="F:oxidoreductase activity, acting on paired donors, with incorporation or reduction of molecular oxygen, reduced flavin or flavoprotein as one donor, and incorporation of one atom of oxygen"/>
    <property type="evidence" value="ECO:0007669"/>
    <property type="project" value="UniProtKB-EC"/>
</dbReference>
<dbReference type="GO" id="GO:0005506">
    <property type="term" value="F:iron ion binding"/>
    <property type="evidence" value="ECO:0007669"/>
    <property type="project" value="InterPro"/>
</dbReference>
<dbReference type="Pfam" id="PF00067">
    <property type="entry name" value="p450"/>
    <property type="match status" value="1"/>
</dbReference>
<dbReference type="PANTHER" id="PTHR47950">
    <property type="entry name" value="CYTOCHROME P450, FAMILY 76, SUBFAMILY C, POLYPEPTIDE 5-RELATED"/>
    <property type="match status" value="1"/>
</dbReference>
<dbReference type="Gene3D" id="1.10.630.10">
    <property type="entry name" value="Cytochrome P450"/>
    <property type="match status" value="1"/>
</dbReference>
<proteinExistence type="evidence at transcript level"/>
<gene>
    <name evidence="13" type="primary">CYP6186</name>
</gene>
<evidence type="ECO:0000256" key="9">
    <source>
        <dbReference type="ARBA" id="ARBA00023033"/>
    </source>
</evidence>